<sequence length="139" mass="15010">MPRPRKPDIAKHRVQADFSPEDFARLEQACAIFGLGKSDLLRRLVRASIDLGPALSVENGKALAATARELRACGRNIAQIVKGINLGYAPQLAEDKELFVATHRALSEISALVHEMTVAYGARLRRAAGLKPLPGTEAS</sequence>
<dbReference type="RefSeq" id="WP_281932763.1">
    <property type="nucleotide sequence ID" value="NZ_AP027145.1"/>
</dbReference>
<organism evidence="1 3">
    <name type="scientific">Methylocystis iwaonis</name>
    <dbReference type="NCBI Taxonomy" id="2885079"/>
    <lineage>
        <taxon>Bacteria</taxon>
        <taxon>Pseudomonadati</taxon>
        <taxon>Pseudomonadota</taxon>
        <taxon>Alphaproteobacteria</taxon>
        <taxon>Hyphomicrobiales</taxon>
        <taxon>Methylocystaceae</taxon>
        <taxon>Methylocystis</taxon>
    </lineage>
</organism>
<gene>
    <name evidence="1" type="ORF">SS37A_40880</name>
    <name evidence="2" type="ORF">SS37A_41880</name>
</gene>
<accession>A0ABN6VLC6</accession>
<proteinExistence type="predicted"/>
<evidence type="ECO:0000313" key="3">
    <source>
        <dbReference type="Proteomes" id="UP001317629"/>
    </source>
</evidence>
<evidence type="ECO:0000313" key="2">
    <source>
        <dbReference type="EMBL" id="BDV36658.1"/>
    </source>
</evidence>
<reference evidence="1 3" key="1">
    <citation type="journal article" date="2023" name="Int. J. Syst. Evol. Microbiol.">
        <title>Methylocystis iwaonis sp. nov., a type II methane-oxidizing bacterium from surface soil of a rice paddy field in Japan, and emended description of the genus Methylocystis (ex Whittenbury et al. 1970) Bowman et al. 1993.</title>
        <authorList>
            <person name="Kaise H."/>
            <person name="Sawadogo J.B."/>
            <person name="Alam M.S."/>
            <person name="Ueno C."/>
            <person name="Dianou D."/>
            <person name="Shinjo R."/>
            <person name="Asakawa S."/>
        </authorList>
    </citation>
    <scope>NUCLEOTIDE SEQUENCE [LARGE SCALE GENOMIC DNA]</scope>
    <source>
        <strain evidence="1 3">SS37A-Re</strain>
        <plasmid evidence="1 3">pSS37A-Re-3</plasmid>
        <plasmid evidence="2 3">pSS37A-Re-4</plasmid>
    </source>
</reference>
<name>A0ABN6VLC6_9HYPH</name>
<geneLocation type="plasmid" evidence="2 3">
    <name>pSS37A-Re-4</name>
</geneLocation>
<evidence type="ECO:0008006" key="4">
    <source>
        <dbReference type="Google" id="ProtNLM"/>
    </source>
</evidence>
<geneLocation type="plasmid" evidence="1 3">
    <name>pSS37A-Re-3</name>
</geneLocation>
<dbReference type="Proteomes" id="UP001317629">
    <property type="component" value="Plasmid pSS37A-Re-3"/>
</dbReference>
<dbReference type="Proteomes" id="UP001317629">
    <property type="component" value="Plasmid pSS37A-Re-4"/>
</dbReference>
<protein>
    <recommendedName>
        <fullName evidence="4">Plasmid mobilization relaxosome protein MobC</fullName>
    </recommendedName>
</protein>
<evidence type="ECO:0000313" key="1">
    <source>
        <dbReference type="EMBL" id="BDV36558.1"/>
    </source>
</evidence>
<keyword evidence="1" id="KW-0614">Plasmid</keyword>
<dbReference type="EMBL" id="AP027146">
    <property type="protein sequence ID" value="BDV36658.1"/>
    <property type="molecule type" value="Genomic_DNA"/>
</dbReference>
<dbReference type="EMBL" id="AP027145">
    <property type="protein sequence ID" value="BDV36558.1"/>
    <property type="molecule type" value="Genomic_DNA"/>
</dbReference>
<keyword evidence="3" id="KW-1185">Reference proteome</keyword>